<feature type="signal peptide" evidence="1">
    <location>
        <begin position="1"/>
        <end position="19"/>
    </location>
</feature>
<dbReference type="OrthoDB" id="5916873at2759"/>
<dbReference type="AlphaFoldDB" id="Q6NXT7"/>
<name>Q6NXT7_HUMAN</name>
<protein>
    <submittedName>
        <fullName evidence="2">MIER1 protein</fullName>
    </submittedName>
</protein>
<dbReference type="EMBL" id="BC066898">
    <property type="protein sequence ID" value="AAH66898.2"/>
    <property type="molecule type" value="mRNA"/>
</dbReference>
<feature type="chain" id="PRO_5004279290" evidence="1">
    <location>
        <begin position="20"/>
        <end position="62"/>
    </location>
</feature>
<reference evidence="2" key="1">
    <citation type="journal article" date="2004" name="Genome Res.">
        <title>The status, quality, and expansion of the NIH full-length cDNA project: the Mammalian Gene Collection (MGC).</title>
        <authorList>
            <consortium name="The MGC Project Team"/>
            <person name="Gerhard D.S."/>
            <person name="Wagner L."/>
            <person name="Feingold E.A."/>
            <person name="Shenmen C.M."/>
            <person name="Grouse L.H."/>
            <person name="Schuler G."/>
            <person name="Klein S.L."/>
            <person name="Old S."/>
            <person name="Rasooly R."/>
            <person name="Good P."/>
            <person name="Guyer M."/>
            <person name="Peck A.M."/>
            <person name="Derge J.G."/>
            <person name="Lipman D."/>
            <person name="Collins F.S."/>
            <person name="Jang W."/>
            <person name="Sherry S."/>
            <person name="Feolo M."/>
            <person name="Misquitta L."/>
            <person name="Lee E."/>
            <person name="Rotmistrovsky K."/>
            <person name="Greenhut S.F."/>
            <person name="Schaefer C.F."/>
            <person name="Buetow K."/>
            <person name="Bonner T.I."/>
            <person name="Haussler D."/>
            <person name="Kent J."/>
            <person name="Kiekhaus M."/>
            <person name="Furey T."/>
            <person name="Brent M."/>
            <person name="Prange C."/>
            <person name="Schreiber K."/>
            <person name="Shapiro N."/>
            <person name="Bhat N.K."/>
            <person name="Hopkins R.F."/>
            <person name="Hsie F."/>
            <person name="Driscoll T."/>
            <person name="Soares M.B."/>
            <person name="Casavant T.L."/>
            <person name="Scheetz T.E."/>
            <person name="Brown-stein M.J."/>
            <person name="Usdin T.B."/>
            <person name="Toshiyuki S."/>
            <person name="Carninci P."/>
            <person name="Piao Y."/>
            <person name="Dudekula D.B."/>
            <person name="Ko M.S."/>
            <person name="Kawakami K."/>
            <person name="Suzuki Y."/>
            <person name="Sugano S."/>
            <person name="Gruber C.E."/>
            <person name="Smith M.R."/>
            <person name="Simmons B."/>
            <person name="Moore T."/>
            <person name="Waterman R."/>
            <person name="Johnson S.L."/>
            <person name="Ruan Y."/>
            <person name="Wei C.L."/>
            <person name="Mathavan S."/>
            <person name="Gunaratne P.H."/>
            <person name="Wu J."/>
            <person name="Garcia A.M."/>
            <person name="Hulyk S.W."/>
            <person name="Fuh E."/>
            <person name="Yuan Y."/>
            <person name="Sneed A."/>
            <person name="Kowis C."/>
            <person name="Hodgson A."/>
            <person name="Muzny D.M."/>
            <person name="McPherson J."/>
            <person name="Gibbs R.A."/>
            <person name="Fahey J."/>
            <person name="Helton E."/>
            <person name="Ketteman M."/>
            <person name="Madan A."/>
            <person name="Rodrigues S."/>
            <person name="Sanchez A."/>
            <person name="Whiting M."/>
            <person name="Madari A."/>
            <person name="Young A.C."/>
            <person name="Wetherby K.D."/>
            <person name="Granite S.J."/>
            <person name="Kwong P.N."/>
            <person name="Brinkley C.P."/>
            <person name="Pearson R.L."/>
            <person name="Bouffard G.G."/>
            <person name="Blakesly R.W."/>
            <person name="Green E.D."/>
            <person name="Dickson M.C."/>
            <person name="Rodriguez A.C."/>
            <person name="Grimwood J."/>
            <person name="Schmutz J."/>
            <person name="Myers R.M."/>
            <person name="Butterfield Y.S."/>
            <person name="Griffith M."/>
            <person name="Griffith O.L."/>
            <person name="Krzywinski M.I."/>
            <person name="Liao N."/>
            <person name="Morin R."/>
            <person name="Morrin R."/>
            <person name="Palmquist D."/>
            <person name="Petrescu A.S."/>
            <person name="Skalska U."/>
            <person name="Smailus D.E."/>
            <person name="Stott J.M."/>
            <person name="Schnerch A."/>
            <person name="Schein J.E."/>
            <person name="Jones S.J."/>
            <person name="Holt R.A."/>
            <person name="Baross A."/>
            <person name="Marra M.A."/>
            <person name="Clifton S."/>
            <person name="Makowski K.A."/>
            <person name="Bosak S."/>
            <person name="Malek J."/>
        </authorList>
    </citation>
    <scope>NUCLEOTIDE SEQUENCE [LARGE SCALE MRNA]</scope>
    <source>
        <tissue evidence="2">Testis</tissue>
    </source>
</reference>
<dbReference type="ChiTaRS" id="MIER1">
    <property type="organism name" value="human"/>
</dbReference>
<gene>
    <name evidence="2" type="primary">MIER1</name>
</gene>
<evidence type="ECO:0000313" key="2">
    <source>
        <dbReference type="EMBL" id="AAH66898.2"/>
    </source>
</evidence>
<evidence type="ECO:0000256" key="1">
    <source>
        <dbReference type="SAM" id="SignalP"/>
    </source>
</evidence>
<accession>Q6NXT7</accession>
<keyword evidence="1" id="KW-0732">Signal</keyword>
<dbReference type="PROSITE" id="PS51257">
    <property type="entry name" value="PROKAR_LIPOPROTEIN"/>
    <property type="match status" value="1"/>
</dbReference>
<organism evidence="2">
    <name type="scientific">Homo sapiens</name>
    <name type="common">Human</name>
    <dbReference type="NCBI Taxonomy" id="9606"/>
    <lineage>
        <taxon>Eukaryota</taxon>
        <taxon>Metazoa</taxon>
        <taxon>Chordata</taxon>
        <taxon>Craniata</taxon>
        <taxon>Vertebrata</taxon>
        <taxon>Euteleostomi</taxon>
        <taxon>Mammalia</taxon>
        <taxon>Eutheria</taxon>
        <taxon>Euarchontoglires</taxon>
        <taxon>Primates</taxon>
        <taxon>Haplorrhini</taxon>
        <taxon>Catarrhini</taxon>
        <taxon>Hominidae</taxon>
        <taxon>Homo</taxon>
    </lineage>
</organism>
<proteinExistence type="evidence at transcript level"/>
<sequence length="62" mass="7295">MLKMCIRCLCLIGLQTVCGLFSCQITSHLLNLQVQEVQQHQMTMNLIHQLTCWFMILMMNEH</sequence>